<dbReference type="GO" id="GO:0016787">
    <property type="term" value="F:hydrolase activity"/>
    <property type="evidence" value="ECO:0007669"/>
    <property type="project" value="UniProtKB-KW"/>
</dbReference>
<dbReference type="InterPro" id="IPR001279">
    <property type="entry name" value="Metallo-B-lactamas"/>
</dbReference>
<dbReference type="Pfam" id="PF12706">
    <property type="entry name" value="Lactamase_B_2"/>
    <property type="match status" value="1"/>
</dbReference>
<dbReference type="Gene3D" id="3.60.15.10">
    <property type="entry name" value="Ribonuclease Z/Hydroxyacylglutathione hydrolase-like"/>
    <property type="match status" value="1"/>
</dbReference>
<dbReference type="EMBL" id="RYYU01000001">
    <property type="protein sequence ID" value="RUL58374.1"/>
    <property type="molecule type" value="Genomic_DNA"/>
</dbReference>
<dbReference type="InterPro" id="IPR036866">
    <property type="entry name" value="RibonucZ/Hydroxyglut_hydro"/>
</dbReference>
<dbReference type="RefSeq" id="WP_126677478.1">
    <property type="nucleotide sequence ID" value="NZ_RYYU01000001.1"/>
</dbReference>
<dbReference type="OrthoDB" id="9781189at2"/>
<sequence>MKIIFLGTGTSVGVPTIGCNCRVCKSADQHDKRLRCSALVETDDTRILIDPGPDFRQQMLSQPFRKIDAVLLTHIHYDHAGGIDDLRPFCQFGEVNVYADNATAGELMHTVPYCFSKNRYPGAPKINLISIERHKIISVNNISIMPFEVMHGNLPITAYRIGGLVYITDMKTIKAEEISLLCGVDTLVVNALRYSPDHHAHQNVDDAVAFARRVGARRTYLIHSCHDIGLHAEVNEKLPPDVQLAFDGREVEIGCSE</sequence>
<evidence type="ECO:0000313" key="3">
    <source>
        <dbReference type="Proteomes" id="UP000278983"/>
    </source>
</evidence>
<dbReference type="SMART" id="SM00849">
    <property type="entry name" value="Lactamase_B"/>
    <property type="match status" value="1"/>
</dbReference>
<dbReference type="PANTHER" id="PTHR42663:SF6">
    <property type="entry name" value="HYDROLASE C777.06C-RELATED"/>
    <property type="match status" value="1"/>
</dbReference>
<dbReference type="AlphaFoldDB" id="A0A432LH19"/>
<dbReference type="Proteomes" id="UP000278983">
    <property type="component" value="Unassembled WGS sequence"/>
</dbReference>
<dbReference type="PANTHER" id="PTHR42663">
    <property type="entry name" value="HYDROLASE C777.06C-RELATED-RELATED"/>
    <property type="match status" value="1"/>
</dbReference>
<dbReference type="CDD" id="cd16279">
    <property type="entry name" value="metallo-hydrolase-like_MBL-fold"/>
    <property type="match status" value="1"/>
</dbReference>
<keyword evidence="2" id="KW-0378">Hydrolase</keyword>
<dbReference type="SUPFAM" id="SSF56281">
    <property type="entry name" value="Metallo-hydrolase/oxidoreductase"/>
    <property type="match status" value="1"/>
</dbReference>
<protein>
    <submittedName>
        <fullName evidence="2">MBL fold metallo-hydrolase</fullName>
    </submittedName>
</protein>
<evidence type="ECO:0000259" key="1">
    <source>
        <dbReference type="SMART" id="SM00849"/>
    </source>
</evidence>
<comment type="caution">
    <text evidence="2">The sequence shown here is derived from an EMBL/GenBank/DDBJ whole genome shotgun (WGS) entry which is preliminary data.</text>
</comment>
<gene>
    <name evidence="2" type="ORF">EHV08_00375</name>
</gene>
<proteinExistence type="predicted"/>
<reference evidence="2 3" key="1">
    <citation type="submission" date="2018-12" db="EMBL/GenBank/DDBJ databases">
        <title>Genome sequencing of Prevotella sp. KCOM 3155 (= JS262).</title>
        <authorList>
            <person name="Kook J.-K."/>
            <person name="Park S.-N."/>
            <person name="Lim Y.K."/>
        </authorList>
    </citation>
    <scope>NUCLEOTIDE SEQUENCE [LARGE SCALE GENOMIC DNA]</scope>
    <source>
        <strain evidence="2 3">KCOM 3155</strain>
    </source>
</reference>
<accession>A0A432LH19</accession>
<organism evidence="2 3">
    <name type="scientific">Prevotella koreensis</name>
    <dbReference type="NCBI Taxonomy" id="2490854"/>
    <lineage>
        <taxon>Bacteria</taxon>
        <taxon>Pseudomonadati</taxon>
        <taxon>Bacteroidota</taxon>
        <taxon>Bacteroidia</taxon>
        <taxon>Bacteroidales</taxon>
        <taxon>Prevotellaceae</taxon>
        <taxon>Prevotella</taxon>
    </lineage>
</organism>
<feature type="domain" description="Metallo-beta-lactamase" evidence="1">
    <location>
        <begin position="34"/>
        <end position="226"/>
    </location>
</feature>
<evidence type="ECO:0000313" key="2">
    <source>
        <dbReference type="EMBL" id="RUL58374.1"/>
    </source>
</evidence>
<keyword evidence="3" id="KW-1185">Reference proteome</keyword>
<name>A0A432LH19_9BACT</name>